<dbReference type="GeneID" id="95378536"/>
<evidence type="ECO:0000313" key="4">
    <source>
        <dbReference type="Proteomes" id="UP000288943"/>
    </source>
</evidence>
<dbReference type="InterPro" id="IPR006059">
    <property type="entry name" value="SBP"/>
</dbReference>
<name>A0A410X3N5_9BACL</name>
<dbReference type="SUPFAM" id="SSF53850">
    <property type="entry name" value="Periplasmic binding protein-like II"/>
    <property type="match status" value="1"/>
</dbReference>
<dbReference type="EMBL" id="JAMDMJ010000007">
    <property type="protein sequence ID" value="MCY9595318.1"/>
    <property type="molecule type" value="Genomic_DNA"/>
</dbReference>
<dbReference type="KEGG" id="pchi:PC41400_27490"/>
<reference evidence="3 4" key="1">
    <citation type="submission" date="2018-01" db="EMBL/GenBank/DDBJ databases">
        <title>The whole genome sequencing and assembly of Paenibacillus chitinolyticus KCCM 41400 strain.</title>
        <authorList>
            <person name="Kim J.-Y."/>
            <person name="Park M.-K."/>
            <person name="Lee Y.-J."/>
            <person name="Yi H."/>
            <person name="Bahn Y.-S."/>
            <person name="Kim J.F."/>
            <person name="Lee D.-W."/>
        </authorList>
    </citation>
    <scope>NUCLEOTIDE SEQUENCE [LARGE SCALE GENOMIC DNA]</scope>
    <source>
        <strain evidence="3 4">KCCM 41400</strain>
    </source>
</reference>
<keyword evidence="5" id="KW-1185">Reference proteome</keyword>
<dbReference type="Proteomes" id="UP001527202">
    <property type="component" value="Unassembled WGS sequence"/>
</dbReference>
<reference evidence="2 5" key="2">
    <citation type="submission" date="2022-05" db="EMBL/GenBank/DDBJ databases">
        <title>Genome Sequencing of Bee-Associated Microbes.</title>
        <authorList>
            <person name="Dunlap C."/>
        </authorList>
    </citation>
    <scope>NUCLEOTIDE SEQUENCE [LARGE SCALE GENOMIC DNA]</scope>
    <source>
        <strain evidence="2 5">NRRL B-23120</strain>
    </source>
</reference>
<dbReference type="OrthoDB" id="2752887at2"/>
<sequence length="546" mass="61508">MAKWKKGVSLTLITVLSSIAVLSGCSSDSKPNATDTGKQGTAQTTGVKFGEQQLDISFYGNYDWFTMPVWGQDLATKWVKENKKVNVTGVPNGGNSEQKFNTLMASKELPDVIWLERGAQVEKLRAAGMLVSFDEYLDKYPNLKKWAGEATLNMLRSSDGKLYQFPNWYTQRPAGNAGYMINLKIYKELGEPKLETYDDLYAYLKQVKAKYPEVTPFDSGVQAQNVEIMYPGFANDHPVTNINMRAVPEGNELKSIFADPVYRESLTYSSKLFREKLITQDVLTQTKDQIDEKVNNGKVAVMAASSVTEFGSKGTTALQSKDPSHPGYQMIWPIHKEGVDKTKVFPGHYATLGWNVNVITKSAKNPEAIFAFLDWMTGEEGQRVMFWGPEGEYWQGTDDKGTPKFTDKYYSDATGRAKLMDSLVNLQWVGNTTYIDTAKTDIELKLPAEKQSWETRNQTQVAWKTVFNRTEFVNLDPPSNTEEGMVQQRIKDIFTESRAKALFAKSDAEVTSILDKAEKDAQAAGYAKLLKYQTDRWQENKKKIGK</sequence>
<accession>A0A410X3N5</accession>
<evidence type="ECO:0000313" key="5">
    <source>
        <dbReference type="Proteomes" id="UP001527202"/>
    </source>
</evidence>
<dbReference type="Pfam" id="PF01547">
    <property type="entry name" value="SBP_bac_1"/>
    <property type="match status" value="1"/>
</dbReference>
<feature type="chain" id="PRO_5038837960" evidence="1">
    <location>
        <begin position="24"/>
        <end position="546"/>
    </location>
</feature>
<organism evidence="3 4">
    <name type="scientific">Paenibacillus chitinolyticus</name>
    <dbReference type="NCBI Taxonomy" id="79263"/>
    <lineage>
        <taxon>Bacteria</taxon>
        <taxon>Bacillati</taxon>
        <taxon>Bacillota</taxon>
        <taxon>Bacilli</taxon>
        <taxon>Bacillales</taxon>
        <taxon>Paenibacillaceae</taxon>
        <taxon>Paenibacillus</taxon>
    </lineage>
</organism>
<dbReference type="InterPro" id="IPR050490">
    <property type="entry name" value="Bact_solute-bd_prot1"/>
</dbReference>
<dbReference type="AlphaFoldDB" id="A0A410X3N5"/>
<dbReference type="RefSeq" id="WP_042234951.1">
    <property type="nucleotide sequence ID" value="NZ_CP026520.1"/>
</dbReference>
<proteinExistence type="predicted"/>
<gene>
    <name evidence="2" type="ORF">M5X16_05965</name>
    <name evidence="3" type="ORF">PC41400_27490</name>
</gene>
<feature type="signal peptide" evidence="1">
    <location>
        <begin position="1"/>
        <end position="23"/>
    </location>
</feature>
<protein>
    <submittedName>
        <fullName evidence="3">ABC transporter substrate-binding protein</fullName>
    </submittedName>
    <submittedName>
        <fullName evidence="2">Extracellular solute-binding protein</fullName>
    </submittedName>
</protein>
<dbReference type="PANTHER" id="PTHR43649">
    <property type="entry name" value="ARABINOSE-BINDING PROTEIN-RELATED"/>
    <property type="match status" value="1"/>
</dbReference>
<evidence type="ECO:0000313" key="2">
    <source>
        <dbReference type="EMBL" id="MCY9595318.1"/>
    </source>
</evidence>
<evidence type="ECO:0000313" key="3">
    <source>
        <dbReference type="EMBL" id="QAV21207.1"/>
    </source>
</evidence>
<dbReference type="Gene3D" id="3.40.190.10">
    <property type="entry name" value="Periplasmic binding protein-like II"/>
    <property type="match status" value="2"/>
</dbReference>
<keyword evidence="1" id="KW-0732">Signal</keyword>
<dbReference type="PROSITE" id="PS51257">
    <property type="entry name" value="PROKAR_LIPOPROTEIN"/>
    <property type="match status" value="1"/>
</dbReference>
<dbReference type="EMBL" id="CP026520">
    <property type="protein sequence ID" value="QAV21207.1"/>
    <property type="molecule type" value="Genomic_DNA"/>
</dbReference>
<evidence type="ECO:0000256" key="1">
    <source>
        <dbReference type="SAM" id="SignalP"/>
    </source>
</evidence>
<dbReference type="PANTHER" id="PTHR43649:SF12">
    <property type="entry name" value="DIACETYLCHITOBIOSE BINDING PROTEIN DASA"/>
    <property type="match status" value="1"/>
</dbReference>
<dbReference type="Proteomes" id="UP000288943">
    <property type="component" value="Chromosome"/>
</dbReference>